<dbReference type="AlphaFoldDB" id="A0A6N7V2I8"/>
<keyword evidence="2" id="KW-1185">Reference proteome</keyword>
<comment type="caution">
    <text evidence="1">The sequence shown here is derived from an EMBL/GenBank/DDBJ whole genome shotgun (WGS) entry which is preliminary data.</text>
</comment>
<gene>
    <name evidence="1" type="ORF">FYJ34_07450</name>
</gene>
<name>A0A6N7V2I8_9FIRM</name>
<reference evidence="1 2" key="1">
    <citation type="submission" date="2019-08" db="EMBL/GenBank/DDBJ databases">
        <title>In-depth cultivation of the pig gut microbiome towards novel bacterial diversity and tailored functional studies.</title>
        <authorList>
            <person name="Wylensek D."/>
            <person name="Hitch T.C.A."/>
            <person name="Clavel T."/>
        </authorList>
    </citation>
    <scope>NUCLEOTIDE SEQUENCE [LARGE SCALE GENOMIC DNA]</scope>
    <source>
        <strain evidence="1 2">68-1-5</strain>
    </source>
</reference>
<organism evidence="1 2">
    <name type="scientific">Suipraeoptans intestinalis</name>
    <dbReference type="NCBI Taxonomy" id="2606628"/>
    <lineage>
        <taxon>Bacteria</taxon>
        <taxon>Bacillati</taxon>
        <taxon>Bacillota</taxon>
        <taxon>Clostridia</taxon>
        <taxon>Lachnospirales</taxon>
        <taxon>Lachnospiraceae</taxon>
        <taxon>Suipraeoptans</taxon>
    </lineage>
</organism>
<dbReference type="Proteomes" id="UP000434409">
    <property type="component" value="Unassembled WGS sequence"/>
</dbReference>
<evidence type="ECO:0000313" key="2">
    <source>
        <dbReference type="Proteomes" id="UP000434409"/>
    </source>
</evidence>
<protein>
    <submittedName>
        <fullName evidence="1">Uncharacterized protein</fullName>
    </submittedName>
</protein>
<sequence>MGYGIEVKCKKCKFKQMYRLGVGMMFPRVYQRIVEAVRNGEYGEEWKKFFEENTSAAIMAEQRLYQCSSCNHLEQDYDLSLYCNKNGTPPEHDYWPHWCDFDHEYEFIKSYIHKCPKCSSRMHKVKDFENAKLPCPKCGSDLKIDDGICWD</sequence>
<proteinExistence type="predicted"/>
<evidence type="ECO:0000313" key="1">
    <source>
        <dbReference type="EMBL" id="MSR94096.1"/>
    </source>
</evidence>
<dbReference type="RefSeq" id="WP_154477490.1">
    <property type="nucleotide sequence ID" value="NZ_VULY01000018.1"/>
</dbReference>
<dbReference type="EMBL" id="VULY01000018">
    <property type="protein sequence ID" value="MSR94096.1"/>
    <property type="molecule type" value="Genomic_DNA"/>
</dbReference>
<accession>A0A6N7V2I8</accession>